<dbReference type="PANTHER" id="PTHR33279:SF2">
    <property type="entry name" value="SULFUR CARRIER PROTEIN TUSA"/>
    <property type="match status" value="1"/>
</dbReference>
<dbReference type="Proteomes" id="UP001163739">
    <property type="component" value="Chromosome"/>
</dbReference>
<evidence type="ECO:0000256" key="1">
    <source>
        <dbReference type="ARBA" id="ARBA00008984"/>
    </source>
</evidence>
<dbReference type="InterPro" id="IPR036868">
    <property type="entry name" value="TusA-like_sf"/>
</dbReference>
<evidence type="ECO:0000256" key="2">
    <source>
        <dbReference type="ARBA" id="ARBA00022490"/>
    </source>
</evidence>
<keyword evidence="5" id="KW-1185">Reference proteome</keyword>
<evidence type="ECO:0000259" key="3">
    <source>
        <dbReference type="PROSITE" id="PS01148"/>
    </source>
</evidence>
<dbReference type="InterPro" id="IPR001455">
    <property type="entry name" value="TusA-like"/>
</dbReference>
<evidence type="ECO:0000313" key="5">
    <source>
        <dbReference type="Proteomes" id="UP001163739"/>
    </source>
</evidence>
<comment type="similarity">
    <text evidence="1">Belongs to the sulfur carrier protein TusA family.</text>
</comment>
<accession>A0ABY6MXT7</accession>
<dbReference type="RefSeq" id="WP_265046134.1">
    <property type="nucleotide sequence ID" value="NZ_CP100390.1"/>
</dbReference>
<feature type="domain" description="UPF0033" evidence="3">
    <location>
        <begin position="10"/>
        <end position="34"/>
    </location>
</feature>
<dbReference type="PANTHER" id="PTHR33279">
    <property type="entry name" value="SULFUR CARRIER PROTEIN YEDF-RELATED"/>
    <property type="match status" value="1"/>
</dbReference>
<sequence>MSEIKVSHRLDTKGLYCPEPVMMLHTQIDDLAAGDILEVLATDPSTKRDIPKFCAFLGHELLEQGEKESIYYYLIQKG</sequence>
<dbReference type="NCBIfam" id="NF001423">
    <property type="entry name" value="PRK00299.1"/>
    <property type="match status" value="1"/>
</dbReference>
<dbReference type="InterPro" id="IPR022931">
    <property type="entry name" value="Sulphur_carrier_TusA"/>
</dbReference>
<protein>
    <submittedName>
        <fullName evidence="4">Sulfurtransferase TusA</fullName>
        <ecNumber evidence="4">2.8.1.-</ecNumber>
    </submittedName>
</protein>
<dbReference type="Pfam" id="PF01206">
    <property type="entry name" value="TusA"/>
    <property type="match status" value="1"/>
</dbReference>
<gene>
    <name evidence="4" type="primary">tusA</name>
    <name evidence="4" type="ORF">NKI27_11140</name>
</gene>
<proteinExistence type="inferred from homology"/>
<reference evidence="4" key="1">
    <citation type="submission" date="2022-06" db="EMBL/GenBank/DDBJ databases">
        <title>Alkalimarinus sp. nov., isolated from gut of a Alitta virens.</title>
        <authorList>
            <person name="Yang A.I."/>
            <person name="Shin N.-R."/>
        </authorList>
    </citation>
    <scope>NUCLEOTIDE SEQUENCE</scope>
    <source>
        <strain evidence="4">A2M4</strain>
    </source>
</reference>
<dbReference type="EMBL" id="CP100390">
    <property type="protein sequence ID" value="UZE94641.1"/>
    <property type="molecule type" value="Genomic_DNA"/>
</dbReference>
<dbReference type="EC" id="2.8.1.-" evidence="4"/>
<evidence type="ECO:0000313" key="4">
    <source>
        <dbReference type="EMBL" id="UZE94641.1"/>
    </source>
</evidence>
<dbReference type="PROSITE" id="PS01148">
    <property type="entry name" value="UPF0033"/>
    <property type="match status" value="1"/>
</dbReference>
<keyword evidence="2" id="KW-0963">Cytoplasm</keyword>
<organism evidence="4 5">
    <name type="scientific">Alkalimarinus alittae</name>
    <dbReference type="NCBI Taxonomy" id="2961619"/>
    <lineage>
        <taxon>Bacteria</taxon>
        <taxon>Pseudomonadati</taxon>
        <taxon>Pseudomonadota</taxon>
        <taxon>Gammaproteobacteria</taxon>
        <taxon>Alteromonadales</taxon>
        <taxon>Alteromonadaceae</taxon>
        <taxon>Alkalimarinus</taxon>
    </lineage>
</organism>
<dbReference type="SUPFAM" id="SSF64307">
    <property type="entry name" value="SirA-like"/>
    <property type="match status" value="1"/>
</dbReference>
<dbReference type="CDD" id="cd03423">
    <property type="entry name" value="SirA"/>
    <property type="match status" value="1"/>
</dbReference>
<dbReference type="GO" id="GO:0016740">
    <property type="term" value="F:transferase activity"/>
    <property type="evidence" value="ECO:0007669"/>
    <property type="project" value="UniProtKB-KW"/>
</dbReference>
<dbReference type="Gene3D" id="3.30.110.40">
    <property type="entry name" value="TusA-like domain"/>
    <property type="match status" value="1"/>
</dbReference>
<keyword evidence="4" id="KW-0808">Transferase</keyword>
<name>A0ABY6MXT7_9ALTE</name>